<evidence type="ECO:0000259" key="6">
    <source>
        <dbReference type="Pfam" id="PF00171"/>
    </source>
</evidence>
<keyword evidence="3" id="KW-0558">Oxidation</keyword>
<dbReference type="Gene3D" id="3.40.605.10">
    <property type="entry name" value="Aldehyde Dehydrogenase, Chain A, domain 1"/>
    <property type="match status" value="1"/>
</dbReference>
<comment type="similarity">
    <text evidence="1 5">Belongs to the aldehyde dehydrogenase family.</text>
</comment>
<feature type="domain" description="Aldehyde dehydrogenase" evidence="6">
    <location>
        <begin position="26"/>
        <end position="484"/>
    </location>
</feature>
<proteinExistence type="inferred from homology"/>
<dbReference type="EMBL" id="JAAEDH010000005">
    <property type="protein sequence ID" value="MBR0654688.1"/>
    <property type="molecule type" value="Genomic_DNA"/>
</dbReference>
<evidence type="ECO:0000256" key="1">
    <source>
        <dbReference type="ARBA" id="ARBA00009986"/>
    </source>
</evidence>
<dbReference type="GO" id="GO:0009450">
    <property type="term" value="P:gamma-aminobutyric acid catabolic process"/>
    <property type="evidence" value="ECO:0007669"/>
    <property type="project" value="InterPro"/>
</dbReference>
<organism evidence="7 8">
    <name type="scientific">Plastoroseomonas arctica</name>
    <dbReference type="NCBI Taxonomy" id="1509237"/>
    <lineage>
        <taxon>Bacteria</taxon>
        <taxon>Pseudomonadati</taxon>
        <taxon>Pseudomonadota</taxon>
        <taxon>Alphaproteobacteria</taxon>
        <taxon>Acetobacterales</taxon>
        <taxon>Acetobacteraceae</taxon>
        <taxon>Plastoroseomonas</taxon>
    </lineage>
</organism>
<evidence type="ECO:0000256" key="5">
    <source>
        <dbReference type="RuleBase" id="RU003345"/>
    </source>
</evidence>
<dbReference type="CDD" id="cd07103">
    <property type="entry name" value="ALDH_F5_SSADH_GabD"/>
    <property type="match status" value="1"/>
</dbReference>
<dbReference type="SUPFAM" id="SSF53720">
    <property type="entry name" value="ALDH-like"/>
    <property type="match status" value="1"/>
</dbReference>
<dbReference type="FunFam" id="3.40.605.10:FF:000026">
    <property type="entry name" value="Aldehyde dehydrogenase, putative"/>
    <property type="match status" value="1"/>
</dbReference>
<feature type="active site" evidence="4">
    <location>
        <position position="262"/>
    </location>
</feature>
<dbReference type="PANTHER" id="PTHR43353">
    <property type="entry name" value="SUCCINATE-SEMIALDEHYDE DEHYDROGENASE, MITOCHONDRIAL"/>
    <property type="match status" value="1"/>
</dbReference>
<evidence type="ECO:0000313" key="8">
    <source>
        <dbReference type="Proteomes" id="UP001196068"/>
    </source>
</evidence>
<dbReference type="RefSeq" id="WP_211873509.1">
    <property type="nucleotide sequence ID" value="NZ_JAAEDH010000005.1"/>
</dbReference>
<dbReference type="AlphaFoldDB" id="A0AAF1KNJ7"/>
<protein>
    <submittedName>
        <fullName evidence="7">NAD-dependent succinate-semialdehyde dehydrogenase</fullName>
    </submittedName>
</protein>
<evidence type="ECO:0000313" key="7">
    <source>
        <dbReference type="EMBL" id="MBR0654688.1"/>
    </source>
</evidence>
<dbReference type="InterPro" id="IPR015590">
    <property type="entry name" value="Aldehyde_DH_dom"/>
</dbReference>
<dbReference type="Proteomes" id="UP001196068">
    <property type="component" value="Unassembled WGS sequence"/>
</dbReference>
<dbReference type="GO" id="GO:0004777">
    <property type="term" value="F:succinate-semialdehyde dehydrogenase (NAD+) activity"/>
    <property type="evidence" value="ECO:0007669"/>
    <property type="project" value="TreeGrafter"/>
</dbReference>
<comment type="caution">
    <text evidence="7">The sequence shown here is derived from an EMBL/GenBank/DDBJ whole genome shotgun (WGS) entry which is preliminary data.</text>
</comment>
<dbReference type="InterPro" id="IPR016163">
    <property type="entry name" value="Ald_DH_C"/>
</dbReference>
<dbReference type="InterPro" id="IPR029510">
    <property type="entry name" value="Ald_DH_CS_GLU"/>
</dbReference>
<dbReference type="FunFam" id="3.40.309.10:FF:000004">
    <property type="entry name" value="Succinate-semialdehyde dehydrogenase I"/>
    <property type="match status" value="1"/>
</dbReference>
<dbReference type="Pfam" id="PF00171">
    <property type="entry name" value="Aldedh"/>
    <property type="match status" value="1"/>
</dbReference>
<reference evidence="7" key="2">
    <citation type="journal article" date="2021" name="Syst. Appl. Microbiol.">
        <title>Roseomonas hellenica sp. nov., isolated from roots of wild-growing Alkanna tinctoria.</title>
        <authorList>
            <person name="Rat A."/>
            <person name="Naranjo H.D."/>
            <person name="Lebbe L."/>
            <person name="Cnockaert M."/>
            <person name="Krigas N."/>
            <person name="Grigoriadou K."/>
            <person name="Maloupa E."/>
            <person name="Willems A."/>
        </authorList>
    </citation>
    <scope>NUCLEOTIDE SEQUENCE</scope>
    <source>
        <strain evidence="7">LMG 28251</strain>
    </source>
</reference>
<dbReference type="InterPro" id="IPR010102">
    <property type="entry name" value="Succ_semiAld_DH"/>
</dbReference>
<evidence type="ECO:0000256" key="3">
    <source>
        <dbReference type="ARBA" id="ARBA00023097"/>
    </source>
</evidence>
<dbReference type="InterPro" id="IPR016162">
    <property type="entry name" value="Ald_DH_N"/>
</dbReference>
<dbReference type="InterPro" id="IPR016160">
    <property type="entry name" value="Ald_DH_CS_CYS"/>
</dbReference>
<evidence type="ECO:0000256" key="2">
    <source>
        <dbReference type="ARBA" id="ARBA00023002"/>
    </source>
</evidence>
<name>A0AAF1KNJ7_9PROT</name>
<dbReference type="FunFam" id="3.40.605.10:FF:000005">
    <property type="entry name" value="Succinate-semialdehyde dehydrogenase I"/>
    <property type="match status" value="1"/>
</dbReference>
<sequence length="492" mass="52360">MLDATAKLPLRDPELFRQANFVDGAWIQADSGKTIEVRNPANGELVGVVPALGAAETRRAIEAAHAAFAGWRAMLAKDRSAILRRLFDLMIANTDDLAAIMTAEQGKPLAESKGEIAYAASFFEWFAEEAKRVYGETIPQNMKGRRIIVTKEPVGVFAAITPWNFPAAMITRKAGPGWAAGCTGVIRPASQTPFSALAIAVLAERAGMPKGVCNVITGPSGETGKELTSNPLVRKLTFTGSTEVGRILLAQCAETIKKTSMELGGNAPFIVFDDADLDEAVKGAMASKYRNTGQTCVCANRLLVQDGVYDAFAAKLKTAVEALKVGNGMEEGVTQGPLINADAVKKVEEHIADAVKRGAHIVTGGKRHGNGGNFFEPTILSEVPHDAQIFSEETFGPVAPLFRFKDEAEAISLANDSPFGLAAYFYARDVGRIFRVAEAIESGMIGINEGIISTEVAPFGGVKESGLGREGSLYGIEEYLEVKYLAIGGIGT</sequence>
<dbReference type="InterPro" id="IPR016161">
    <property type="entry name" value="Ald_DH/histidinol_DH"/>
</dbReference>
<dbReference type="PANTHER" id="PTHR43353:SF5">
    <property type="entry name" value="SUCCINATE-SEMIALDEHYDE DEHYDROGENASE, MITOCHONDRIAL"/>
    <property type="match status" value="1"/>
</dbReference>
<keyword evidence="2 5" id="KW-0560">Oxidoreductase</keyword>
<dbReference type="PROSITE" id="PS00070">
    <property type="entry name" value="ALDEHYDE_DEHYDR_CYS"/>
    <property type="match status" value="1"/>
</dbReference>
<dbReference type="PROSITE" id="PS00687">
    <property type="entry name" value="ALDEHYDE_DEHYDR_GLU"/>
    <property type="match status" value="1"/>
</dbReference>
<dbReference type="GO" id="GO:0005829">
    <property type="term" value="C:cytosol"/>
    <property type="evidence" value="ECO:0007669"/>
    <property type="project" value="TreeGrafter"/>
</dbReference>
<reference evidence="7" key="1">
    <citation type="submission" date="2020-01" db="EMBL/GenBank/DDBJ databases">
        <authorList>
            <person name="Rat A."/>
        </authorList>
    </citation>
    <scope>NUCLEOTIDE SEQUENCE</scope>
    <source>
        <strain evidence="7">LMG 28251</strain>
    </source>
</reference>
<gene>
    <name evidence="7" type="ORF">GXW79_06310</name>
</gene>
<accession>A0AAF1KNJ7</accession>
<dbReference type="NCBIfam" id="TIGR01780">
    <property type="entry name" value="SSADH"/>
    <property type="match status" value="1"/>
</dbReference>
<dbReference type="InterPro" id="IPR050740">
    <property type="entry name" value="Aldehyde_DH_Superfamily"/>
</dbReference>
<keyword evidence="8" id="KW-1185">Reference proteome</keyword>
<dbReference type="Gene3D" id="3.40.309.10">
    <property type="entry name" value="Aldehyde Dehydrogenase, Chain A, domain 2"/>
    <property type="match status" value="1"/>
</dbReference>
<evidence type="ECO:0000256" key="4">
    <source>
        <dbReference type="PROSITE-ProRule" id="PRU10007"/>
    </source>
</evidence>